<reference evidence="2 3" key="1">
    <citation type="journal article" date="2021" name="BMC Biol.">
        <title>Horizontally acquired antibacterial genes associated with adaptive radiation of ladybird beetles.</title>
        <authorList>
            <person name="Li H.S."/>
            <person name="Tang X.F."/>
            <person name="Huang Y.H."/>
            <person name="Xu Z.Y."/>
            <person name="Chen M.L."/>
            <person name="Du X.Y."/>
            <person name="Qiu B.Y."/>
            <person name="Chen P.T."/>
            <person name="Zhang W."/>
            <person name="Slipinski A."/>
            <person name="Escalona H.E."/>
            <person name="Waterhouse R.M."/>
            <person name="Zwick A."/>
            <person name="Pang H."/>
        </authorList>
    </citation>
    <scope>NUCLEOTIDE SEQUENCE [LARGE SCALE GENOMIC DNA]</scope>
    <source>
        <strain evidence="2">SYSU2018</strain>
    </source>
</reference>
<keyword evidence="3" id="KW-1185">Reference proteome</keyword>
<comment type="caution">
    <text evidence="2">The sequence shown here is derived from an EMBL/GenBank/DDBJ whole genome shotgun (WGS) entry which is preliminary data.</text>
</comment>
<dbReference type="Proteomes" id="UP001516400">
    <property type="component" value="Unassembled WGS sequence"/>
</dbReference>
<dbReference type="AlphaFoldDB" id="A0ABD2P0H1"/>
<sequence length="145" mass="16179">MQPLDNSFYRFLKSYWQKSLHDYIRHHPEKPNRTSFHEILYPALKSSFSHNNITNAFKKAGICLLDCNVITKEVTVPSALTAAPLAVTKANEARVAGIGEILEIPQPPEVPITIEIEHQPSTSGATSSRQMETSEDDDDWVCGKG</sequence>
<feature type="compositionally biased region" description="Acidic residues" evidence="1">
    <location>
        <begin position="133"/>
        <end position="145"/>
    </location>
</feature>
<evidence type="ECO:0000313" key="2">
    <source>
        <dbReference type="EMBL" id="KAL3284142.1"/>
    </source>
</evidence>
<feature type="region of interest" description="Disordered" evidence="1">
    <location>
        <begin position="117"/>
        <end position="145"/>
    </location>
</feature>
<evidence type="ECO:0000313" key="3">
    <source>
        <dbReference type="Proteomes" id="UP001516400"/>
    </source>
</evidence>
<accession>A0ABD2P0H1</accession>
<proteinExistence type="predicted"/>
<name>A0ABD2P0H1_9CUCU</name>
<gene>
    <name evidence="2" type="ORF">HHI36_018310</name>
</gene>
<organism evidence="2 3">
    <name type="scientific">Cryptolaemus montrouzieri</name>
    <dbReference type="NCBI Taxonomy" id="559131"/>
    <lineage>
        <taxon>Eukaryota</taxon>
        <taxon>Metazoa</taxon>
        <taxon>Ecdysozoa</taxon>
        <taxon>Arthropoda</taxon>
        <taxon>Hexapoda</taxon>
        <taxon>Insecta</taxon>
        <taxon>Pterygota</taxon>
        <taxon>Neoptera</taxon>
        <taxon>Endopterygota</taxon>
        <taxon>Coleoptera</taxon>
        <taxon>Polyphaga</taxon>
        <taxon>Cucujiformia</taxon>
        <taxon>Coccinelloidea</taxon>
        <taxon>Coccinellidae</taxon>
        <taxon>Scymninae</taxon>
        <taxon>Scymnini</taxon>
        <taxon>Cryptolaemus</taxon>
    </lineage>
</organism>
<dbReference type="EMBL" id="JABFTP020000165">
    <property type="protein sequence ID" value="KAL3284142.1"/>
    <property type="molecule type" value="Genomic_DNA"/>
</dbReference>
<feature type="compositionally biased region" description="Polar residues" evidence="1">
    <location>
        <begin position="119"/>
        <end position="131"/>
    </location>
</feature>
<evidence type="ECO:0000256" key="1">
    <source>
        <dbReference type="SAM" id="MobiDB-lite"/>
    </source>
</evidence>
<protein>
    <submittedName>
        <fullName evidence="2">Uncharacterized protein</fullName>
    </submittedName>
</protein>